<protein>
    <submittedName>
        <fullName evidence="2">Uncharacterized protein</fullName>
    </submittedName>
</protein>
<dbReference type="Proteomes" id="UP000239462">
    <property type="component" value="Chromosome"/>
</dbReference>
<accession>A0A2L1CC88</accession>
<gene>
    <name evidence="2" type="ORF">MMJJ_15830</name>
</gene>
<keyword evidence="1" id="KW-0472">Membrane</keyword>
<sequence>MKTMSVKEYLIILIIVLIFAAVPLIILQEKKDNLSEMQEFEKYGVYEVKKINSEDGNILRVFQIRNTIGERLRGELDKSAKLDLCYILWYSYNNFEDINSVEVFSYYNNSGDMKIYYLYEIGTREIEISELSNATEAEVMAYMEYYYRKIVKLGNLNVMDENIPYWKEADNGYDSSNK</sequence>
<evidence type="ECO:0000313" key="3">
    <source>
        <dbReference type="Proteomes" id="UP000239462"/>
    </source>
</evidence>
<dbReference type="AlphaFoldDB" id="A0A2L1CC88"/>
<keyword evidence="1" id="KW-0812">Transmembrane</keyword>
<keyword evidence="1" id="KW-1133">Transmembrane helix</keyword>
<dbReference type="EMBL" id="CP026606">
    <property type="protein sequence ID" value="AVB76954.1"/>
    <property type="molecule type" value="Genomic_DNA"/>
</dbReference>
<dbReference type="KEGG" id="mmad:MMJJ_15830"/>
<proteinExistence type="predicted"/>
<feature type="transmembrane region" description="Helical" evidence="1">
    <location>
        <begin position="6"/>
        <end position="27"/>
    </location>
</feature>
<evidence type="ECO:0000256" key="1">
    <source>
        <dbReference type="SAM" id="Phobius"/>
    </source>
</evidence>
<organism evidence="2 3">
    <name type="scientific">Methanococcus maripaludis</name>
    <name type="common">Methanococcus deltae</name>
    <dbReference type="NCBI Taxonomy" id="39152"/>
    <lineage>
        <taxon>Archaea</taxon>
        <taxon>Methanobacteriati</taxon>
        <taxon>Methanobacteriota</taxon>
        <taxon>Methanomada group</taxon>
        <taxon>Methanococci</taxon>
        <taxon>Methanococcales</taxon>
        <taxon>Methanococcaceae</taxon>
        <taxon>Methanococcus</taxon>
    </lineage>
</organism>
<evidence type="ECO:0000313" key="2">
    <source>
        <dbReference type="EMBL" id="AVB76954.1"/>
    </source>
</evidence>
<name>A0A2L1CC88_METMI</name>
<reference evidence="3" key="1">
    <citation type="journal article" date="2018" name="Genome Announc.">
        <title>Complete Genome Sequence of the Methanococcus maripaludis Type Strain JJ (DSM 2067), a Model for Selenoprotein Synthesis in Archaea.</title>
        <authorList>
            <person name="Poehlein A."/>
            <person name="Heym D."/>
            <person name="Quitzke V."/>
            <person name="Fersch J."/>
            <person name="Daniel R."/>
            <person name="Rother M."/>
        </authorList>
    </citation>
    <scope>NUCLEOTIDE SEQUENCE [LARGE SCALE GENOMIC DNA]</scope>
    <source>
        <strain evidence="3">DSM 2067</strain>
    </source>
</reference>